<dbReference type="PANTHER" id="PTHR43648:SF1">
    <property type="entry name" value="ELECTRON TRANSFER FLAVOPROTEIN BETA SUBUNIT LYSINE METHYLTRANSFERASE"/>
    <property type="match status" value="1"/>
</dbReference>
<keyword evidence="4 6" id="KW-0808">Transferase</keyword>
<comment type="similarity">
    <text evidence="1 6">Belongs to the methyltransferase superfamily. PrmA family.</text>
</comment>
<dbReference type="InterPro" id="IPR004498">
    <property type="entry name" value="Ribosomal_PrmA_MeTrfase"/>
</dbReference>
<dbReference type="GO" id="GO:0032259">
    <property type="term" value="P:methylation"/>
    <property type="evidence" value="ECO:0007669"/>
    <property type="project" value="UniProtKB-KW"/>
</dbReference>
<evidence type="ECO:0000256" key="3">
    <source>
        <dbReference type="ARBA" id="ARBA00022603"/>
    </source>
</evidence>
<evidence type="ECO:0000313" key="7">
    <source>
        <dbReference type="EMBL" id="ABB38231.1"/>
    </source>
</evidence>
<dbReference type="EC" id="2.1.1.-" evidence="6"/>
<reference evidence="7 8" key="1">
    <citation type="journal article" date="2011" name="J. Bacteriol.">
        <title>Complete genome sequence and updated annotation of Desulfovibrio alaskensis G20.</title>
        <authorList>
            <person name="Hauser L.J."/>
            <person name="Land M.L."/>
            <person name="Brown S.D."/>
            <person name="Larimer F."/>
            <person name="Keller K.L."/>
            <person name="Rapp-Giles B.J."/>
            <person name="Price M.N."/>
            <person name="Lin M."/>
            <person name="Bruce D.C."/>
            <person name="Detter J.C."/>
            <person name="Tapia R."/>
            <person name="Han C.S."/>
            <person name="Goodwin L.A."/>
            <person name="Cheng J.F."/>
            <person name="Pitluck S."/>
            <person name="Copeland A."/>
            <person name="Lucas S."/>
            <person name="Nolan M."/>
            <person name="Lapidus A.L."/>
            <person name="Palumbo A.V."/>
            <person name="Wall J.D."/>
        </authorList>
    </citation>
    <scope>NUCLEOTIDE SEQUENCE [LARGE SCALE GENOMIC DNA]</scope>
    <source>
        <strain evidence="8">ATCC BAA 1058 / DSM 17464 / G20</strain>
    </source>
</reference>
<evidence type="ECO:0000256" key="4">
    <source>
        <dbReference type="ARBA" id="ARBA00022679"/>
    </source>
</evidence>
<proteinExistence type="inferred from homology"/>
<dbReference type="GO" id="GO:0016279">
    <property type="term" value="F:protein-lysine N-methyltransferase activity"/>
    <property type="evidence" value="ECO:0007669"/>
    <property type="project" value="RHEA"/>
</dbReference>
<evidence type="ECO:0000256" key="2">
    <source>
        <dbReference type="ARBA" id="ARBA00022490"/>
    </source>
</evidence>
<dbReference type="InterPro" id="IPR050078">
    <property type="entry name" value="Ribosomal_L11_MeTrfase_PrmA"/>
</dbReference>
<dbReference type="SUPFAM" id="SSF53335">
    <property type="entry name" value="S-adenosyl-L-methionine-dependent methyltransferases"/>
    <property type="match status" value="1"/>
</dbReference>
<evidence type="ECO:0000256" key="6">
    <source>
        <dbReference type="HAMAP-Rule" id="MF_00735"/>
    </source>
</evidence>
<keyword evidence="8" id="KW-1185">Reference proteome</keyword>
<dbReference type="Proteomes" id="UP000002710">
    <property type="component" value="Chromosome"/>
</dbReference>
<evidence type="ECO:0000256" key="5">
    <source>
        <dbReference type="ARBA" id="ARBA00022691"/>
    </source>
</evidence>
<dbReference type="eggNOG" id="COG2264">
    <property type="taxonomic scope" value="Bacteria"/>
</dbReference>
<dbReference type="Pfam" id="PF06325">
    <property type="entry name" value="PrmA"/>
    <property type="match status" value="1"/>
</dbReference>
<accession>Q312B5</accession>
<dbReference type="InterPro" id="IPR029063">
    <property type="entry name" value="SAM-dependent_MTases_sf"/>
</dbReference>
<protein>
    <recommendedName>
        <fullName evidence="6">Ribosomal protein L11 methyltransferase</fullName>
        <shortName evidence="6">L11 Mtase</shortName>
        <ecNumber evidence="6">2.1.1.-</ecNumber>
    </recommendedName>
</protein>
<comment type="catalytic activity">
    <reaction evidence="6">
        <text>L-lysyl-[protein] + 3 S-adenosyl-L-methionine = N(6),N(6),N(6)-trimethyl-L-lysyl-[protein] + 3 S-adenosyl-L-homocysteine + 3 H(+)</text>
        <dbReference type="Rhea" id="RHEA:54192"/>
        <dbReference type="Rhea" id="RHEA-COMP:9752"/>
        <dbReference type="Rhea" id="RHEA-COMP:13826"/>
        <dbReference type="ChEBI" id="CHEBI:15378"/>
        <dbReference type="ChEBI" id="CHEBI:29969"/>
        <dbReference type="ChEBI" id="CHEBI:57856"/>
        <dbReference type="ChEBI" id="CHEBI:59789"/>
        <dbReference type="ChEBI" id="CHEBI:61961"/>
    </reaction>
</comment>
<dbReference type="AlphaFoldDB" id="Q312B5"/>
<dbReference type="PANTHER" id="PTHR43648">
    <property type="entry name" value="ELECTRON TRANSFER FLAVOPROTEIN BETA SUBUNIT LYSINE METHYLTRANSFERASE"/>
    <property type="match status" value="1"/>
</dbReference>
<sequence>MADLIRIDIVVPEEFEDITTGVLTLRVAQGWEEDYLPTGESLFRVYTDNPQFCEDLVGEVESRVPEARVERESVPQQDWVAAWRDYFTPVEAGSRFMVIAPWMHGEVDLKDRMPIVIEPKTAFGTGHHPTTALCLGAVSALADKGRISAGMRFLDLGTGSGILGIGCAMLGLSGVGSDIDLLAVENTTENKEINNVSDKFEVRLGSVEAVQGEQYDLVLANILAQPLKELAQDIVALMRPGGCLVLSGLLELQADGVEAVYTALGLPQARREVQGDWAALIWE</sequence>
<gene>
    <name evidence="6" type="primary">prmA</name>
    <name evidence="7" type="ordered locus">Dde_1432</name>
</gene>
<keyword evidence="2 6" id="KW-0963">Cytoplasm</keyword>
<feature type="binding site" evidence="6">
    <location>
        <position position="221"/>
    </location>
    <ligand>
        <name>S-adenosyl-L-methionine</name>
        <dbReference type="ChEBI" id="CHEBI:59789"/>
    </ligand>
</feature>
<feature type="binding site" evidence="6">
    <location>
        <position position="157"/>
    </location>
    <ligand>
        <name>S-adenosyl-L-methionine</name>
        <dbReference type="ChEBI" id="CHEBI:59789"/>
    </ligand>
</feature>
<dbReference type="EMBL" id="CP000112">
    <property type="protein sequence ID" value="ABB38231.1"/>
    <property type="molecule type" value="Genomic_DNA"/>
</dbReference>
<dbReference type="GO" id="GO:0005737">
    <property type="term" value="C:cytoplasm"/>
    <property type="evidence" value="ECO:0007669"/>
    <property type="project" value="UniProtKB-SubCell"/>
</dbReference>
<dbReference type="RefSeq" id="WP_011367401.1">
    <property type="nucleotide sequence ID" value="NC_007519.1"/>
</dbReference>
<comment type="subcellular location">
    <subcellularLocation>
        <location evidence="6">Cytoplasm</location>
    </subcellularLocation>
</comment>
<comment type="function">
    <text evidence="6">Methylates ribosomal protein L11.</text>
</comment>
<dbReference type="HOGENOM" id="CLU_049382_3_1_7"/>
<keyword evidence="3 6" id="KW-0489">Methyltransferase</keyword>
<dbReference type="CDD" id="cd02440">
    <property type="entry name" value="AdoMet_MTases"/>
    <property type="match status" value="1"/>
</dbReference>
<dbReference type="STRING" id="207559.Dde_1432"/>
<evidence type="ECO:0000256" key="1">
    <source>
        <dbReference type="ARBA" id="ARBA00009741"/>
    </source>
</evidence>
<name>Q312B5_OLEA2</name>
<dbReference type="Gene3D" id="3.40.50.150">
    <property type="entry name" value="Vaccinia Virus protein VP39"/>
    <property type="match status" value="1"/>
</dbReference>
<evidence type="ECO:0000313" key="8">
    <source>
        <dbReference type="Proteomes" id="UP000002710"/>
    </source>
</evidence>
<feature type="binding site" evidence="6">
    <location>
        <position position="131"/>
    </location>
    <ligand>
        <name>S-adenosyl-L-methionine</name>
        <dbReference type="ChEBI" id="CHEBI:59789"/>
    </ligand>
</feature>
<organism evidence="7 8">
    <name type="scientific">Oleidesulfovibrio alaskensis (strain ATCC BAA-1058 / DSM 17464 / G20)</name>
    <name type="common">Desulfovibrio alaskensis</name>
    <dbReference type="NCBI Taxonomy" id="207559"/>
    <lineage>
        <taxon>Bacteria</taxon>
        <taxon>Pseudomonadati</taxon>
        <taxon>Thermodesulfobacteriota</taxon>
        <taxon>Desulfovibrionia</taxon>
        <taxon>Desulfovibrionales</taxon>
        <taxon>Desulfovibrionaceae</taxon>
        <taxon>Oleidesulfovibrio</taxon>
    </lineage>
</organism>
<feature type="binding site" evidence="6">
    <location>
        <position position="178"/>
    </location>
    <ligand>
        <name>S-adenosyl-L-methionine</name>
        <dbReference type="ChEBI" id="CHEBI:59789"/>
    </ligand>
</feature>
<dbReference type="HAMAP" id="MF_00735">
    <property type="entry name" value="Methyltr_PrmA"/>
    <property type="match status" value="1"/>
</dbReference>
<keyword evidence="5 6" id="KW-0949">S-adenosyl-L-methionine</keyword>
<dbReference type="KEGG" id="dde:Dde_1432"/>